<sequence>AAGARFSRLCRGCNNPNPPDRVILTACRHAVCRACAAARATNAMMECPDCVKHSFFLRLYEEERASVVEGTNVSYQANDASTFSRACGVCYAPNPAVRAVVKTSGHIACLACIEQLKRG</sequence>
<keyword evidence="1" id="KW-0479">Metal-binding</keyword>
<evidence type="ECO:0000256" key="2">
    <source>
        <dbReference type="ARBA" id="ARBA00022771"/>
    </source>
</evidence>
<dbReference type="SMART" id="SM00184">
    <property type="entry name" value="RING"/>
    <property type="match status" value="2"/>
</dbReference>
<keyword evidence="7" id="KW-1185">Reference proteome</keyword>
<name>A0AAV5TUM6_9BILA</name>
<comment type="caution">
    <text evidence="6">The sequence shown here is derived from an EMBL/GenBank/DDBJ whole genome shotgun (WGS) entry which is preliminary data.</text>
</comment>
<accession>A0AAV5TUM6</accession>
<feature type="domain" description="RING-type" evidence="5">
    <location>
        <begin position="10"/>
        <end position="50"/>
    </location>
</feature>
<proteinExistence type="predicted"/>
<evidence type="ECO:0000256" key="4">
    <source>
        <dbReference type="PROSITE-ProRule" id="PRU00175"/>
    </source>
</evidence>
<protein>
    <recommendedName>
        <fullName evidence="5">RING-type domain-containing protein</fullName>
    </recommendedName>
</protein>
<dbReference type="Proteomes" id="UP001432027">
    <property type="component" value="Unassembled WGS sequence"/>
</dbReference>
<feature type="non-terminal residue" evidence="6">
    <location>
        <position position="1"/>
    </location>
</feature>
<reference evidence="6" key="1">
    <citation type="submission" date="2023-10" db="EMBL/GenBank/DDBJ databases">
        <title>Genome assembly of Pristionchus species.</title>
        <authorList>
            <person name="Yoshida K."/>
            <person name="Sommer R.J."/>
        </authorList>
    </citation>
    <scope>NUCLEOTIDE SEQUENCE</scope>
    <source>
        <strain evidence="6">RS0144</strain>
    </source>
</reference>
<dbReference type="PANTHER" id="PTHR16450:SF1">
    <property type="entry name" value="PROTEIN CBG12045"/>
    <property type="match status" value="1"/>
</dbReference>
<dbReference type="InterPro" id="IPR017907">
    <property type="entry name" value="Znf_RING_CS"/>
</dbReference>
<dbReference type="SUPFAM" id="SSF57850">
    <property type="entry name" value="RING/U-box"/>
    <property type="match status" value="1"/>
</dbReference>
<gene>
    <name evidence="6" type="ORF">PENTCL1PPCAC_20151</name>
</gene>
<evidence type="ECO:0000256" key="1">
    <source>
        <dbReference type="ARBA" id="ARBA00022723"/>
    </source>
</evidence>
<feature type="non-terminal residue" evidence="6">
    <location>
        <position position="119"/>
    </location>
</feature>
<dbReference type="InterPro" id="IPR001841">
    <property type="entry name" value="Znf_RING"/>
</dbReference>
<evidence type="ECO:0000256" key="3">
    <source>
        <dbReference type="ARBA" id="ARBA00022833"/>
    </source>
</evidence>
<dbReference type="PROSITE" id="PS00518">
    <property type="entry name" value="ZF_RING_1"/>
    <property type="match status" value="1"/>
</dbReference>
<dbReference type="GO" id="GO:0008270">
    <property type="term" value="F:zinc ion binding"/>
    <property type="evidence" value="ECO:0007669"/>
    <property type="project" value="UniProtKB-KW"/>
</dbReference>
<dbReference type="EMBL" id="BTSX01000005">
    <property type="protein sequence ID" value="GMS97976.1"/>
    <property type="molecule type" value="Genomic_DNA"/>
</dbReference>
<dbReference type="PROSITE" id="PS50089">
    <property type="entry name" value="ZF_RING_2"/>
    <property type="match status" value="1"/>
</dbReference>
<evidence type="ECO:0000313" key="6">
    <source>
        <dbReference type="EMBL" id="GMS97976.1"/>
    </source>
</evidence>
<dbReference type="InterPro" id="IPR013083">
    <property type="entry name" value="Znf_RING/FYVE/PHD"/>
</dbReference>
<dbReference type="PANTHER" id="PTHR16450">
    <property type="entry name" value="RING FINGER PROTEIN 186"/>
    <property type="match status" value="1"/>
</dbReference>
<keyword evidence="2 4" id="KW-0863">Zinc-finger</keyword>
<organism evidence="6 7">
    <name type="scientific">Pristionchus entomophagus</name>
    <dbReference type="NCBI Taxonomy" id="358040"/>
    <lineage>
        <taxon>Eukaryota</taxon>
        <taxon>Metazoa</taxon>
        <taxon>Ecdysozoa</taxon>
        <taxon>Nematoda</taxon>
        <taxon>Chromadorea</taxon>
        <taxon>Rhabditida</taxon>
        <taxon>Rhabditina</taxon>
        <taxon>Diplogasteromorpha</taxon>
        <taxon>Diplogasteroidea</taxon>
        <taxon>Neodiplogasteridae</taxon>
        <taxon>Pristionchus</taxon>
    </lineage>
</organism>
<keyword evidence="3" id="KW-0862">Zinc</keyword>
<dbReference type="AlphaFoldDB" id="A0AAV5TUM6"/>
<evidence type="ECO:0000313" key="7">
    <source>
        <dbReference type="Proteomes" id="UP001432027"/>
    </source>
</evidence>
<dbReference type="Gene3D" id="3.30.40.10">
    <property type="entry name" value="Zinc/RING finger domain, C3HC4 (zinc finger)"/>
    <property type="match status" value="1"/>
</dbReference>
<evidence type="ECO:0000259" key="5">
    <source>
        <dbReference type="PROSITE" id="PS50089"/>
    </source>
</evidence>